<proteinExistence type="predicted"/>
<dbReference type="Proteomes" id="UP000799755">
    <property type="component" value="Unassembled WGS sequence"/>
</dbReference>
<organism evidence="1 2">
    <name type="scientific">Lindgomyces ingoldianus</name>
    <dbReference type="NCBI Taxonomy" id="673940"/>
    <lineage>
        <taxon>Eukaryota</taxon>
        <taxon>Fungi</taxon>
        <taxon>Dikarya</taxon>
        <taxon>Ascomycota</taxon>
        <taxon>Pezizomycotina</taxon>
        <taxon>Dothideomycetes</taxon>
        <taxon>Pleosporomycetidae</taxon>
        <taxon>Pleosporales</taxon>
        <taxon>Lindgomycetaceae</taxon>
        <taxon>Lindgomyces</taxon>
    </lineage>
</organism>
<sequence length="167" mass="19128">MVTLRQIRYSVTKAVKCSKVETLKFEEGQAPRNEWRRRVYLSADCPLHCPLSCLPQTHYKVLLALLPQETSPLYLKLMSLKFIVNDHETQNANQITAPLNDKTNPFLLVFRAVLGNMATFKTPGFVDHLSKVIIKGYQTHISQYGYRIIEAQSHIHLHEMSHIGIAN</sequence>
<protein>
    <submittedName>
        <fullName evidence="1">Uncharacterized protein</fullName>
    </submittedName>
</protein>
<comment type="caution">
    <text evidence="1">The sequence shown here is derived from an EMBL/GenBank/DDBJ whole genome shotgun (WGS) entry which is preliminary data.</text>
</comment>
<evidence type="ECO:0000313" key="2">
    <source>
        <dbReference type="Proteomes" id="UP000799755"/>
    </source>
</evidence>
<keyword evidence="2" id="KW-1185">Reference proteome</keyword>
<accession>A0ACB6QJE5</accession>
<name>A0ACB6QJE5_9PLEO</name>
<gene>
    <name evidence="1" type="ORF">BDR25DRAFT_359633</name>
</gene>
<reference evidence="1" key="1">
    <citation type="journal article" date="2020" name="Stud. Mycol.">
        <title>101 Dothideomycetes genomes: a test case for predicting lifestyles and emergence of pathogens.</title>
        <authorList>
            <person name="Haridas S."/>
            <person name="Albert R."/>
            <person name="Binder M."/>
            <person name="Bloem J."/>
            <person name="Labutti K."/>
            <person name="Salamov A."/>
            <person name="Andreopoulos B."/>
            <person name="Baker S."/>
            <person name="Barry K."/>
            <person name="Bills G."/>
            <person name="Bluhm B."/>
            <person name="Cannon C."/>
            <person name="Castanera R."/>
            <person name="Culley D."/>
            <person name="Daum C."/>
            <person name="Ezra D."/>
            <person name="Gonzalez J."/>
            <person name="Henrissat B."/>
            <person name="Kuo A."/>
            <person name="Liang C."/>
            <person name="Lipzen A."/>
            <person name="Lutzoni F."/>
            <person name="Magnuson J."/>
            <person name="Mondo S."/>
            <person name="Nolan M."/>
            <person name="Ohm R."/>
            <person name="Pangilinan J."/>
            <person name="Park H.-J."/>
            <person name="Ramirez L."/>
            <person name="Alfaro M."/>
            <person name="Sun H."/>
            <person name="Tritt A."/>
            <person name="Yoshinaga Y."/>
            <person name="Zwiers L.-H."/>
            <person name="Turgeon B."/>
            <person name="Goodwin S."/>
            <person name="Spatafora J."/>
            <person name="Crous P."/>
            <person name="Grigoriev I."/>
        </authorList>
    </citation>
    <scope>NUCLEOTIDE SEQUENCE</scope>
    <source>
        <strain evidence="1">ATCC 200398</strain>
    </source>
</reference>
<dbReference type="EMBL" id="MU003525">
    <property type="protein sequence ID" value="KAF2466266.1"/>
    <property type="molecule type" value="Genomic_DNA"/>
</dbReference>
<evidence type="ECO:0000313" key="1">
    <source>
        <dbReference type="EMBL" id="KAF2466266.1"/>
    </source>
</evidence>